<dbReference type="KEGG" id="aas:Aasi_0805"/>
<accession>B3ESH9</accession>
<comment type="similarity">
    <text evidence="1 3">Belongs to the diaminopimelate epimerase family.</text>
</comment>
<evidence type="ECO:0000256" key="1">
    <source>
        <dbReference type="ARBA" id="ARBA00010219"/>
    </source>
</evidence>
<proteinExistence type="inferred from homology"/>
<keyword evidence="3" id="KW-0457">Lysine biosynthesis</keyword>
<feature type="site" description="Could be important to modulate the pK values of the two catalytic cysteine residues" evidence="3">
    <location>
        <position position="189"/>
    </location>
</feature>
<dbReference type="HOGENOM" id="CLU_053306_3_2_10"/>
<feature type="active site" description="Proton donor" evidence="3">
    <location>
        <position position="75"/>
    </location>
</feature>
<comment type="caution">
    <text evidence="3">Lacks conserved residue(s) required for the propagation of feature annotation.</text>
</comment>
<dbReference type="PANTHER" id="PTHR31689">
    <property type="entry name" value="DIAMINOPIMELATE EPIMERASE, CHLOROPLASTIC"/>
    <property type="match status" value="1"/>
</dbReference>
<dbReference type="GO" id="GO:0005829">
    <property type="term" value="C:cytosol"/>
    <property type="evidence" value="ECO:0007669"/>
    <property type="project" value="TreeGrafter"/>
</dbReference>
<evidence type="ECO:0000256" key="4">
    <source>
        <dbReference type="NCBIfam" id="TIGR00652"/>
    </source>
</evidence>
<dbReference type="SUPFAM" id="SSF54506">
    <property type="entry name" value="Diaminopimelate epimerase-like"/>
    <property type="match status" value="2"/>
</dbReference>
<feature type="active site" description="Proton acceptor" evidence="3">
    <location>
        <position position="199"/>
    </location>
</feature>
<dbReference type="InterPro" id="IPR001653">
    <property type="entry name" value="DAP_epimerase_DapF"/>
</dbReference>
<dbReference type="Proteomes" id="UP000001227">
    <property type="component" value="Chromosome"/>
</dbReference>
<protein>
    <recommendedName>
        <fullName evidence="3 4">Diaminopimelate epimerase</fullName>
        <shortName evidence="3">DAP epimerase</shortName>
        <ecNumber evidence="3 4">5.1.1.7</ecNumber>
    </recommendedName>
    <alternativeName>
        <fullName evidence="3">PLP-independent amino acid racemase</fullName>
    </alternativeName>
</protein>
<name>B3ESH9_AMOA5</name>
<dbReference type="GO" id="GO:0008837">
    <property type="term" value="F:diaminopimelate epimerase activity"/>
    <property type="evidence" value="ECO:0007669"/>
    <property type="project" value="UniProtKB-UniRule"/>
</dbReference>
<feature type="binding site" evidence="3">
    <location>
        <position position="171"/>
    </location>
    <ligand>
        <name>substrate</name>
    </ligand>
</feature>
<dbReference type="PANTHER" id="PTHR31689:SF0">
    <property type="entry name" value="DIAMINOPIMELATE EPIMERASE"/>
    <property type="match status" value="1"/>
</dbReference>
<comment type="function">
    <text evidence="3">Catalyzes the stereoinversion of LL-2,6-diaminopimelate (L,L-DAP) to meso-diaminopimelate (meso-DAP), a precursor of L-lysine and an essential component of the bacterial peptidoglycan.</text>
</comment>
<organism evidence="5 6">
    <name type="scientific">Amoebophilus asiaticus (strain 5a2)</name>
    <dbReference type="NCBI Taxonomy" id="452471"/>
    <lineage>
        <taxon>Bacteria</taxon>
        <taxon>Pseudomonadati</taxon>
        <taxon>Bacteroidota</taxon>
        <taxon>Cytophagia</taxon>
        <taxon>Cytophagales</taxon>
        <taxon>Amoebophilaceae</taxon>
        <taxon>Candidatus Amoebophilus</taxon>
    </lineage>
</organism>
<dbReference type="eggNOG" id="COG0253">
    <property type="taxonomic scope" value="Bacteria"/>
</dbReference>
<feature type="binding site" evidence="3">
    <location>
        <position position="13"/>
    </location>
    <ligand>
        <name>substrate</name>
    </ligand>
</feature>
<sequence>MTIPFYKYHGTGNDFILVDNITNPNVTCPHDPELIKSLCHRKFGIGADGFIFLEKSGSYDFEMIYYNSDASQSLCGNGSRCAVHLASYLGIINNVADFLAIDGPHQARIQDNLVYLQLHDVSTIQMMGNDYFLNTGSPHYVRLVQNLVETDVIELGKSINASQSFQNTGTNVNFVQLEANNQISVCTYERGVNDETLSCGTGVVAAALVASQKGYTSPVYVVTKGGELQISFCKHNTAFSNICLVGPATQVFQGKITI</sequence>
<dbReference type="EC" id="5.1.1.7" evidence="3 4"/>
<gene>
    <name evidence="3" type="primary">dapF</name>
    <name evidence="5" type="ordered locus">Aasi_0805</name>
</gene>
<dbReference type="Pfam" id="PF01678">
    <property type="entry name" value="DAP_epimerase"/>
    <property type="match status" value="2"/>
</dbReference>
<evidence type="ECO:0000313" key="5">
    <source>
        <dbReference type="EMBL" id="ACE06181.1"/>
    </source>
</evidence>
<evidence type="ECO:0000256" key="2">
    <source>
        <dbReference type="ARBA" id="ARBA00023235"/>
    </source>
</evidence>
<keyword evidence="2 3" id="KW-0413">Isomerase</keyword>
<comment type="subunit">
    <text evidence="3">Homodimer.</text>
</comment>
<dbReference type="EMBL" id="CP001102">
    <property type="protein sequence ID" value="ACE06181.1"/>
    <property type="molecule type" value="Genomic_DNA"/>
</dbReference>
<dbReference type="NCBIfam" id="TIGR00652">
    <property type="entry name" value="DapF"/>
    <property type="match status" value="1"/>
</dbReference>
<keyword evidence="6" id="KW-1185">Reference proteome</keyword>
<feature type="binding site" evidence="3">
    <location>
        <begin position="200"/>
        <end position="201"/>
    </location>
    <ligand>
        <name>substrate</name>
    </ligand>
</feature>
<dbReference type="UniPathway" id="UPA00034">
    <property type="reaction ID" value="UER00025"/>
</dbReference>
<feature type="binding site" evidence="3">
    <location>
        <position position="67"/>
    </location>
    <ligand>
        <name>substrate</name>
    </ligand>
</feature>
<evidence type="ECO:0000256" key="3">
    <source>
        <dbReference type="HAMAP-Rule" id="MF_00197"/>
    </source>
</evidence>
<dbReference type="Gene3D" id="3.10.310.10">
    <property type="entry name" value="Diaminopimelate Epimerase, Chain A, domain 1"/>
    <property type="match status" value="2"/>
</dbReference>
<keyword evidence="3" id="KW-0028">Amino-acid biosynthesis</keyword>
<dbReference type="OrthoDB" id="9805408at2"/>
<feature type="binding site" evidence="3">
    <location>
        <begin position="76"/>
        <end position="77"/>
    </location>
    <ligand>
        <name>substrate</name>
    </ligand>
</feature>
<feature type="site" description="Could be important to modulate the pK values of the two catalytic cysteine residues" evidence="3">
    <location>
        <position position="139"/>
    </location>
</feature>
<dbReference type="RefSeq" id="WP_012472950.1">
    <property type="nucleotide sequence ID" value="NC_010830.1"/>
</dbReference>
<comment type="pathway">
    <text evidence="3">Amino-acid biosynthesis; L-lysine biosynthesis via DAP pathway; DL-2,6-diaminopimelate from LL-2,6-diaminopimelate: step 1/1.</text>
</comment>
<dbReference type="STRING" id="452471.Aasi_0805"/>
<evidence type="ECO:0000313" key="6">
    <source>
        <dbReference type="Proteomes" id="UP000001227"/>
    </source>
</evidence>
<feature type="binding site" evidence="3">
    <location>
        <begin position="189"/>
        <end position="190"/>
    </location>
    <ligand>
        <name>substrate</name>
    </ligand>
</feature>
<keyword evidence="3" id="KW-0963">Cytoplasm</keyword>
<comment type="catalytic activity">
    <reaction evidence="3">
        <text>(2S,6S)-2,6-diaminopimelate = meso-2,6-diaminopimelate</text>
        <dbReference type="Rhea" id="RHEA:15393"/>
        <dbReference type="ChEBI" id="CHEBI:57609"/>
        <dbReference type="ChEBI" id="CHEBI:57791"/>
        <dbReference type="EC" id="5.1.1.7"/>
    </reaction>
</comment>
<comment type="subcellular location">
    <subcellularLocation>
        <location evidence="3">Cytoplasm</location>
    </subcellularLocation>
</comment>
<dbReference type="AlphaFoldDB" id="B3ESH9"/>
<dbReference type="GO" id="GO:0009089">
    <property type="term" value="P:lysine biosynthetic process via diaminopimelate"/>
    <property type="evidence" value="ECO:0007669"/>
    <property type="project" value="UniProtKB-UniRule"/>
</dbReference>
<dbReference type="HAMAP" id="MF_00197">
    <property type="entry name" value="DAP_epimerase"/>
    <property type="match status" value="1"/>
</dbReference>
<reference evidence="5 6" key="1">
    <citation type="journal article" date="2010" name="J. Bacteriol.">
        <title>The genome of the amoeba symbiont 'Candidatus Amoebophilus asiaticus' reveals common mechanisms for host cell interaction among amoeba-associated bacteria.</title>
        <authorList>
            <person name="Schmitz-Esser S."/>
            <person name="Tischler P."/>
            <person name="Arnold R."/>
            <person name="Montanaro J."/>
            <person name="Wagner M."/>
            <person name="Rattei T."/>
            <person name="Horn M."/>
        </authorList>
    </citation>
    <scope>NUCLEOTIDE SEQUENCE [LARGE SCALE GENOMIC DNA]</scope>
    <source>
        <strain evidence="5 6">5a2</strain>
    </source>
</reference>